<reference evidence="1 2" key="1">
    <citation type="journal article" date="2014" name="Genome Biol. Evol.">
        <title>The secreted proteins of Achlya hypogyna and Thraustotheca clavata identify the ancestral oomycete secretome and reveal gene acquisitions by horizontal gene transfer.</title>
        <authorList>
            <person name="Misner I."/>
            <person name="Blouin N."/>
            <person name="Leonard G."/>
            <person name="Richards T.A."/>
            <person name="Lane C.E."/>
        </authorList>
    </citation>
    <scope>NUCLEOTIDE SEQUENCE [LARGE SCALE GENOMIC DNA]</scope>
    <source>
        <strain evidence="1 2">ATCC 48635</strain>
    </source>
</reference>
<gene>
    <name evidence="1" type="ORF">ACHHYP_05857</name>
</gene>
<name>A0A1V9YWH1_ACHHY</name>
<dbReference type="Proteomes" id="UP000243579">
    <property type="component" value="Unassembled WGS sequence"/>
</dbReference>
<evidence type="ECO:0000313" key="2">
    <source>
        <dbReference type="Proteomes" id="UP000243579"/>
    </source>
</evidence>
<proteinExistence type="predicted"/>
<evidence type="ECO:0000313" key="1">
    <source>
        <dbReference type="EMBL" id="OQR90051.1"/>
    </source>
</evidence>
<organism evidence="1 2">
    <name type="scientific">Achlya hypogyna</name>
    <name type="common">Oomycete</name>
    <name type="synonym">Protoachlya hypogyna</name>
    <dbReference type="NCBI Taxonomy" id="1202772"/>
    <lineage>
        <taxon>Eukaryota</taxon>
        <taxon>Sar</taxon>
        <taxon>Stramenopiles</taxon>
        <taxon>Oomycota</taxon>
        <taxon>Saprolegniomycetes</taxon>
        <taxon>Saprolegniales</taxon>
        <taxon>Achlyaceae</taxon>
        <taxon>Achlya</taxon>
    </lineage>
</organism>
<comment type="caution">
    <text evidence="1">The sequence shown here is derived from an EMBL/GenBank/DDBJ whole genome shotgun (WGS) entry which is preliminary data.</text>
</comment>
<accession>A0A1V9YWH1</accession>
<dbReference type="AlphaFoldDB" id="A0A1V9YWH1"/>
<dbReference type="OrthoDB" id="10650570at2759"/>
<keyword evidence="2" id="KW-1185">Reference proteome</keyword>
<protein>
    <submittedName>
        <fullName evidence="1">Uncharacterized protein</fullName>
    </submittedName>
</protein>
<sequence length="193" mass="22123">MAVTVVPEHYARIWQRLLNNYVVGSKTDPDARLGLRIPHFASKLRAQRLRLLQRLMSVSASADVPAWAKLVLVQFAQCLPQTWRATHPFDFLNYEPQTSSTWLLLDALQPLWRDLWHAWSQVPLRDGMPQPPDLATTLSLPVWLSRYPEFLTMNGQVSSLIEAHTPQARRLCQHGASNGHWSLRDLLFLPGTR</sequence>
<dbReference type="EMBL" id="JNBR01000678">
    <property type="protein sequence ID" value="OQR90051.1"/>
    <property type="molecule type" value="Genomic_DNA"/>
</dbReference>